<proteinExistence type="predicted"/>
<reference evidence="2 3" key="1">
    <citation type="journal article" date="2016" name="Nat. Commun.">
        <title>Thousands of microbial genomes shed light on interconnected biogeochemical processes in an aquifer system.</title>
        <authorList>
            <person name="Anantharaman K."/>
            <person name="Brown C.T."/>
            <person name="Hug L.A."/>
            <person name="Sharon I."/>
            <person name="Castelle C.J."/>
            <person name="Probst A.J."/>
            <person name="Thomas B.C."/>
            <person name="Singh A."/>
            <person name="Wilkins M.J."/>
            <person name="Karaoz U."/>
            <person name="Brodie E.L."/>
            <person name="Williams K.H."/>
            <person name="Hubbard S.S."/>
            <person name="Banfield J.F."/>
        </authorList>
    </citation>
    <scope>NUCLEOTIDE SEQUENCE [LARGE SCALE GENOMIC DNA]</scope>
</reference>
<sequence>MAETINMRPDPEGDGWGMSDVEKKGAEVMRYEEQRRRERTGETIDMAQDPETGEWTLKDESFWDFFTHFFEQKGEEVEREEAEQEKGLVRWEPKRERTAASGALATFGQVAGVGAVGGLWTLGQILKYSLLGWTLDANGVPRKDSAALAQFEKTYKATKDQGIIGGITEGIAA</sequence>
<organism evidence="2 3">
    <name type="scientific">Candidatus Sungbacteria bacterium RIFCSPHIGHO2_02_FULL_53_17</name>
    <dbReference type="NCBI Taxonomy" id="1802275"/>
    <lineage>
        <taxon>Bacteria</taxon>
        <taxon>Candidatus Sungiibacteriota</taxon>
    </lineage>
</organism>
<evidence type="ECO:0000256" key="1">
    <source>
        <dbReference type="SAM" id="MobiDB-lite"/>
    </source>
</evidence>
<feature type="region of interest" description="Disordered" evidence="1">
    <location>
        <begin position="1"/>
        <end position="25"/>
    </location>
</feature>
<gene>
    <name evidence="2" type="ORF">A3C92_01555</name>
</gene>
<dbReference type="AlphaFoldDB" id="A0A1G2KWQ3"/>
<name>A0A1G2KWQ3_9BACT</name>
<accession>A0A1G2KWQ3</accession>
<comment type="caution">
    <text evidence="2">The sequence shown here is derived from an EMBL/GenBank/DDBJ whole genome shotgun (WGS) entry which is preliminary data.</text>
</comment>
<dbReference type="EMBL" id="MHQN01000028">
    <property type="protein sequence ID" value="OHA02901.1"/>
    <property type="molecule type" value="Genomic_DNA"/>
</dbReference>
<evidence type="ECO:0000313" key="3">
    <source>
        <dbReference type="Proteomes" id="UP000177177"/>
    </source>
</evidence>
<protein>
    <submittedName>
        <fullName evidence="2">Uncharacterized protein</fullName>
    </submittedName>
</protein>
<evidence type="ECO:0000313" key="2">
    <source>
        <dbReference type="EMBL" id="OHA02901.1"/>
    </source>
</evidence>
<dbReference type="Proteomes" id="UP000177177">
    <property type="component" value="Unassembled WGS sequence"/>
</dbReference>